<sequence>MSNPIQPPSSFCVELETNNNNNKRRKHNPQESQSQPLVPGLPDHIAQLCLSHVDNPSLLFSVSQSWRRLLYSPSFPPFLSIYTIFSSASETDEFNTNPIKFLAFDPLCSRWSNLPPPPTDPQLRLLLRHPAFISRNFPIQSVSAAGQLILLAATDSTFLPALSRPLCFDPQSRSWTFGPPIDTPRRWCAAGVSGGGVYVASGMGSHFSYDVARSVEKWNLNAKTFSPGGGGSARAKAKMGADWKWEKLKALKDGRFCRDAIDAVGWRGKLCMGTSNGKEGIVYDIEKDTWQEMPEGMAAGWRGPVAAMDEEVIYVVEEAKGVLRKYDPERDYWEEVLDSERLKGARQVSASGGRVCVVCGGGKILVVDVVAPAPERVWVVDTPPGLEPVSVHVLPRISVSDPE</sequence>
<accession>A0A7J7DSK6</accession>
<reference evidence="1 2" key="1">
    <citation type="journal article" date="2020" name="Nat. Commun.">
        <title>Genome of Tripterygium wilfordii and identification of cytochrome P450 involved in triptolide biosynthesis.</title>
        <authorList>
            <person name="Tu L."/>
            <person name="Su P."/>
            <person name="Zhang Z."/>
            <person name="Gao L."/>
            <person name="Wang J."/>
            <person name="Hu T."/>
            <person name="Zhou J."/>
            <person name="Zhang Y."/>
            <person name="Zhao Y."/>
            <person name="Liu Y."/>
            <person name="Song Y."/>
            <person name="Tong Y."/>
            <person name="Lu Y."/>
            <person name="Yang J."/>
            <person name="Xu C."/>
            <person name="Jia M."/>
            <person name="Peters R.J."/>
            <person name="Huang L."/>
            <person name="Gao W."/>
        </authorList>
    </citation>
    <scope>NUCLEOTIDE SEQUENCE [LARGE SCALE GENOMIC DNA]</scope>
    <source>
        <strain evidence="2">cv. XIE 37</strain>
        <tissue evidence="1">Leaf</tissue>
    </source>
</reference>
<comment type="caution">
    <text evidence="1">The sequence shown here is derived from an EMBL/GenBank/DDBJ whole genome shotgun (WGS) entry which is preliminary data.</text>
</comment>
<dbReference type="FunCoup" id="A0A7J7DSK6">
    <property type="interactions" value="93"/>
</dbReference>
<evidence type="ECO:0000313" key="1">
    <source>
        <dbReference type="EMBL" id="KAF5749124.1"/>
    </source>
</evidence>
<dbReference type="InParanoid" id="A0A7J7DSK6"/>
<protein>
    <submittedName>
        <fullName evidence="1">F-box family protein</fullName>
    </submittedName>
</protein>
<dbReference type="OrthoDB" id="1899182at2759"/>
<evidence type="ECO:0000313" key="2">
    <source>
        <dbReference type="Proteomes" id="UP000593562"/>
    </source>
</evidence>
<dbReference type="Proteomes" id="UP000593562">
    <property type="component" value="Unassembled WGS sequence"/>
</dbReference>
<keyword evidence="2" id="KW-1185">Reference proteome</keyword>
<dbReference type="AlphaFoldDB" id="A0A7J7DSK6"/>
<dbReference type="SUPFAM" id="SSF117281">
    <property type="entry name" value="Kelch motif"/>
    <property type="match status" value="1"/>
</dbReference>
<proteinExistence type="predicted"/>
<organism evidence="1 2">
    <name type="scientific">Tripterygium wilfordii</name>
    <name type="common">Thunder God vine</name>
    <dbReference type="NCBI Taxonomy" id="458696"/>
    <lineage>
        <taxon>Eukaryota</taxon>
        <taxon>Viridiplantae</taxon>
        <taxon>Streptophyta</taxon>
        <taxon>Embryophyta</taxon>
        <taxon>Tracheophyta</taxon>
        <taxon>Spermatophyta</taxon>
        <taxon>Magnoliopsida</taxon>
        <taxon>eudicotyledons</taxon>
        <taxon>Gunneridae</taxon>
        <taxon>Pentapetalae</taxon>
        <taxon>rosids</taxon>
        <taxon>fabids</taxon>
        <taxon>Celastrales</taxon>
        <taxon>Celastraceae</taxon>
        <taxon>Tripterygium</taxon>
    </lineage>
</organism>
<dbReference type="PANTHER" id="PTHR47590">
    <property type="entry name" value="F-BOX/KELCH-REPEAT PROTEIN SKIP25"/>
    <property type="match status" value="1"/>
</dbReference>
<dbReference type="PANTHER" id="PTHR47590:SF1">
    <property type="entry name" value="F-BOX_KELCH-REPEAT PROTEIN SKIP25"/>
    <property type="match status" value="1"/>
</dbReference>
<dbReference type="InterPro" id="IPR015915">
    <property type="entry name" value="Kelch-typ_b-propeller"/>
</dbReference>
<dbReference type="EMBL" id="JAAARO010000004">
    <property type="protein sequence ID" value="KAF5749124.1"/>
    <property type="molecule type" value="Genomic_DNA"/>
</dbReference>
<dbReference type="Gene3D" id="2.120.10.80">
    <property type="entry name" value="Kelch-type beta propeller"/>
    <property type="match status" value="1"/>
</dbReference>
<name>A0A7J7DSK6_TRIWF</name>
<gene>
    <name evidence="1" type="ORF">HS088_TW04G01087</name>
</gene>